<evidence type="ECO:0000313" key="1">
    <source>
        <dbReference type="EMBL" id="GLK02959.1"/>
    </source>
</evidence>
<dbReference type="EMBL" id="BSET01000002">
    <property type="protein sequence ID" value="GLK02959.1"/>
    <property type="molecule type" value="Genomic_DNA"/>
</dbReference>
<proteinExistence type="predicted"/>
<comment type="caution">
    <text evidence="1">The sequence shown here is derived from an EMBL/GenBank/DDBJ whole genome shotgun (WGS) entry which is preliminary data.</text>
</comment>
<protein>
    <recommendedName>
        <fullName evidence="3">DUF4012 domain-containing protein</fullName>
    </recommendedName>
</protein>
<dbReference type="Proteomes" id="UP001142325">
    <property type="component" value="Unassembled WGS sequence"/>
</dbReference>
<sequence length="572" mass="59136">MVTTLLLLGLLLAVAVGWVVVRGIGATNDLRQVAAEGAALKTAITDAELTRAGNIATRIADHADSARALTSDPVWRGFEILPWLGANFTAVREVAEVADDVASDALKPVVDVAADIDLSSVGLIDGAIDLAPFADIEPPLRAATASLSNAAARADRIDADATIEPLAEAIHELREAVTEASTVVGALHGASALLPTMLGGDAPRTYVVAMQNNAELRSSGGIVGALALIRADQGAITLVRNASTLGFPVRESSLDLSAPVRALFDEQPGRFIQNTTSVPDFTEAAPLIAEMWQSSFGETVDGVLAVDTVVAAHLLEATGPVTAGALSLDSENVVDVLLSEVYLTIPDQATQDAVFANASAALFGAALTAPPRELIGALAESADENRIRIWSAHPEEQELLGASSLGGALPQDPPDAATVGVLINDITGGKMDYYADADFTLAVGECRGEPITRVTVTWSNGAPADAAALPPLVTGNGWYGVPAGETRTLIAVYGPSGSELAADSRDGSEEPVQSTTLDGRPVVQHTVQLAPGADSTITVDFRGSGAGHALTELRHTPLIETFEITPEKLVCE</sequence>
<evidence type="ECO:0008006" key="3">
    <source>
        <dbReference type="Google" id="ProtNLM"/>
    </source>
</evidence>
<name>A0A9W6HVI4_9MICO</name>
<reference evidence="1" key="2">
    <citation type="submission" date="2023-01" db="EMBL/GenBank/DDBJ databases">
        <authorList>
            <person name="Sun Q."/>
            <person name="Evtushenko L."/>
        </authorList>
    </citation>
    <scope>NUCLEOTIDE SEQUENCE</scope>
    <source>
        <strain evidence="1">VKM Ac-1958</strain>
    </source>
</reference>
<reference evidence="1" key="1">
    <citation type="journal article" date="2014" name="Int. J. Syst. Evol. Microbiol.">
        <title>Complete genome sequence of Corynebacterium casei LMG S-19264T (=DSM 44701T), isolated from a smear-ripened cheese.</title>
        <authorList>
            <consortium name="US DOE Joint Genome Institute (JGI-PGF)"/>
            <person name="Walter F."/>
            <person name="Albersmeier A."/>
            <person name="Kalinowski J."/>
            <person name="Ruckert C."/>
        </authorList>
    </citation>
    <scope>NUCLEOTIDE SEQUENCE</scope>
    <source>
        <strain evidence="1">VKM Ac-1958</strain>
    </source>
</reference>
<dbReference type="AlphaFoldDB" id="A0A9W6HVI4"/>
<evidence type="ECO:0000313" key="2">
    <source>
        <dbReference type="Proteomes" id="UP001142325"/>
    </source>
</evidence>
<keyword evidence="2" id="KW-1185">Reference proteome</keyword>
<organism evidence="1 2">
    <name type="scientific">Microbacterium keratanolyticum</name>
    <dbReference type="NCBI Taxonomy" id="67574"/>
    <lineage>
        <taxon>Bacteria</taxon>
        <taxon>Bacillati</taxon>
        <taxon>Actinomycetota</taxon>
        <taxon>Actinomycetes</taxon>
        <taxon>Micrococcales</taxon>
        <taxon>Microbacteriaceae</taxon>
        <taxon>Microbacterium</taxon>
    </lineage>
</organism>
<gene>
    <name evidence="1" type="ORF">GCM10017596_26740</name>
</gene>
<dbReference type="Pfam" id="PF13196">
    <property type="entry name" value="DUF4012"/>
    <property type="match status" value="1"/>
</dbReference>
<dbReference type="InterPro" id="IPR025101">
    <property type="entry name" value="DUF4012"/>
</dbReference>
<accession>A0A9W6HVI4</accession>